<comment type="caution">
    <text evidence="1">The sequence shown here is derived from an EMBL/GenBank/DDBJ whole genome shotgun (WGS) entry which is preliminary data.</text>
</comment>
<evidence type="ECO:0000313" key="1">
    <source>
        <dbReference type="EMBL" id="PIP16996.1"/>
    </source>
</evidence>
<organism evidence="1 2">
    <name type="scientific">Candidatus Portnoybacteria bacterium CG23_combo_of_CG06-09_8_20_14_all_37_13</name>
    <dbReference type="NCBI Taxonomy" id="1974819"/>
    <lineage>
        <taxon>Bacteria</taxon>
        <taxon>Candidatus Portnoyibacteriota</taxon>
    </lineage>
</organism>
<protein>
    <submittedName>
        <fullName evidence="1">Uncharacterized protein</fullName>
    </submittedName>
</protein>
<name>A0A2G9YCN8_9BACT</name>
<dbReference type="EMBL" id="PCRH01000052">
    <property type="protein sequence ID" value="PIP16996.1"/>
    <property type="molecule type" value="Genomic_DNA"/>
</dbReference>
<evidence type="ECO:0000313" key="2">
    <source>
        <dbReference type="Proteomes" id="UP000231480"/>
    </source>
</evidence>
<gene>
    <name evidence="1" type="ORF">COX44_02335</name>
</gene>
<sequence>MTDQELIQRLQTLRNIKPSQDWVKRTEKDLKAVIPKSQWPIYSVIFCLALGLSLLGAIHELPVQESSDKPIKIIQEQEEEQKTLTQAQAKEQAKATVQKAKTVAKKIQAHLEEKIMASKIAPGPEDQVDARIKLLEDLDKVKAAGEILGEIEKDIENNDYLIARQKLNKYLDSLKVDSEKEEIIINQDNN</sequence>
<dbReference type="Proteomes" id="UP000231480">
    <property type="component" value="Unassembled WGS sequence"/>
</dbReference>
<reference evidence="1 2" key="1">
    <citation type="submission" date="2017-09" db="EMBL/GenBank/DDBJ databases">
        <title>Depth-based differentiation of microbial function through sediment-hosted aquifers and enrichment of novel symbionts in the deep terrestrial subsurface.</title>
        <authorList>
            <person name="Probst A.J."/>
            <person name="Ladd B."/>
            <person name="Jarett J.K."/>
            <person name="Geller-Mcgrath D.E."/>
            <person name="Sieber C.M."/>
            <person name="Emerson J.B."/>
            <person name="Anantharaman K."/>
            <person name="Thomas B.C."/>
            <person name="Malmstrom R."/>
            <person name="Stieglmeier M."/>
            <person name="Klingl A."/>
            <person name="Woyke T."/>
            <person name="Ryan C.M."/>
            <person name="Banfield J.F."/>
        </authorList>
    </citation>
    <scope>NUCLEOTIDE SEQUENCE [LARGE SCALE GENOMIC DNA]</scope>
    <source>
        <strain evidence="1">CG23_combo_of_CG06-09_8_20_14_all_37_13</strain>
    </source>
</reference>
<proteinExistence type="predicted"/>
<dbReference type="AlphaFoldDB" id="A0A2G9YCN8"/>
<accession>A0A2G9YCN8</accession>